<dbReference type="Proteomes" id="UP000004169">
    <property type="component" value="Unassembled WGS sequence"/>
</dbReference>
<sequence>MAQVVNFTPRASKKSSPRRLGPARPMRIVHATHGDGRFGTVVFNDRGEAKMIAHQSDPYTEEQKASALPHEMPTADDMQVLPTGYARHLEVQKRRAAFRVVS</sequence>
<evidence type="ECO:0000313" key="2">
    <source>
        <dbReference type="EMBL" id="CCG43363.1"/>
    </source>
</evidence>
<keyword evidence="3" id="KW-1185">Reference proteome</keyword>
<evidence type="ECO:0000313" key="3">
    <source>
        <dbReference type="Proteomes" id="UP000004169"/>
    </source>
</evidence>
<dbReference type="STRING" id="1150626.PHAMO_80154"/>
<dbReference type="EMBL" id="CAHP01000060">
    <property type="protein sequence ID" value="CCG43363.1"/>
    <property type="molecule type" value="Genomic_DNA"/>
</dbReference>
<reference evidence="2 3" key="1">
    <citation type="journal article" date="2012" name="J. Bacteriol.">
        <title>Draft Genome Sequence of the Purple Photosynthetic Bacterium Phaeospirillum molischianum DSM120, a Particularly Versatile Bacterium.</title>
        <authorList>
            <person name="Duquesne K."/>
            <person name="Prima V."/>
            <person name="Ji B."/>
            <person name="Rouy Z."/>
            <person name="Medigue C."/>
            <person name="Talla E."/>
            <person name="Sturgis J.N."/>
        </authorList>
    </citation>
    <scope>NUCLEOTIDE SEQUENCE [LARGE SCALE GENOMIC DNA]</scope>
    <source>
        <strain evidence="3">DSM120</strain>
    </source>
</reference>
<dbReference type="AlphaFoldDB" id="H8FYC5"/>
<dbReference type="RefSeq" id="WP_002731457.1">
    <property type="nucleotide sequence ID" value="NZ_CAHP01000060.1"/>
</dbReference>
<gene>
    <name evidence="2" type="ORF">PHAMO_80154</name>
</gene>
<name>H8FYC5_MAGML</name>
<accession>H8FYC5</accession>
<comment type="caution">
    <text evidence="2">The sequence shown here is derived from an EMBL/GenBank/DDBJ whole genome shotgun (WGS) entry which is preliminary data.</text>
</comment>
<feature type="region of interest" description="Disordered" evidence="1">
    <location>
        <begin position="1"/>
        <end position="23"/>
    </location>
</feature>
<evidence type="ECO:0000256" key="1">
    <source>
        <dbReference type="SAM" id="MobiDB-lite"/>
    </source>
</evidence>
<organism evidence="2 3">
    <name type="scientific">Magnetospirillum molischianum DSM 120</name>
    <dbReference type="NCBI Taxonomy" id="1150626"/>
    <lineage>
        <taxon>Bacteria</taxon>
        <taxon>Pseudomonadati</taxon>
        <taxon>Pseudomonadota</taxon>
        <taxon>Alphaproteobacteria</taxon>
        <taxon>Rhodospirillales</taxon>
        <taxon>Rhodospirillaceae</taxon>
        <taxon>Magnetospirillum</taxon>
    </lineage>
</organism>
<protein>
    <submittedName>
        <fullName evidence="2">Uncharacterized protein</fullName>
    </submittedName>
</protein>
<proteinExistence type="predicted"/>